<dbReference type="AlphaFoldDB" id="A0A0S4JRC5"/>
<evidence type="ECO:0000256" key="1">
    <source>
        <dbReference type="SAM" id="MobiDB-lite"/>
    </source>
</evidence>
<name>A0A0S4JRC5_BODSA</name>
<proteinExistence type="predicted"/>
<dbReference type="Pfam" id="PF04749">
    <property type="entry name" value="PLAC8"/>
    <property type="match status" value="1"/>
</dbReference>
<evidence type="ECO:0008006" key="4">
    <source>
        <dbReference type="Google" id="ProtNLM"/>
    </source>
</evidence>
<dbReference type="PANTHER" id="PTHR15907">
    <property type="entry name" value="DUF614 FAMILY PROTEIN-RELATED"/>
    <property type="match status" value="1"/>
</dbReference>
<dbReference type="InterPro" id="IPR006461">
    <property type="entry name" value="PLAC_motif_containing"/>
</dbReference>
<organism evidence="2 3">
    <name type="scientific">Bodo saltans</name>
    <name type="common">Flagellated protozoan</name>
    <dbReference type="NCBI Taxonomy" id="75058"/>
    <lineage>
        <taxon>Eukaryota</taxon>
        <taxon>Discoba</taxon>
        <taxon>Euglenozoa</taxon>
        <taxon>Kinetoplastea</taxon>
        <taxon>Metakinetoplastina</taxon>
        <taxon>Eubodonida</taxon>
        <taxon>Bodonidae</taxon>
        <taxon>Bodo</taxon>
    </lineage>
</organism>
<gene>
    <name evidence="2" type="ORF">BSAL_39190</name>
</gene>
<keyword evidence="3" id="KW-1185">Reference proteome</keyword>
<dbReference type="Proteomes" id="UP000051952">
    <property type="component" value="Unassembled WGS sequence"/>
</dbReference>
<dbReference type="EMBL" id="CYKH01002080">
    <property type="protein sequence ID" value="CUG92752.1"/>
    <property type="molecule type" value="Genomic_DNA"/>
</dbReference>
<dbReference type="OrthoDB" id="1045822at2759"/>
<sequence length="242" mass="26759">MQPPSAANAFIPNDYNTSLFECCADMGSCCETICCMYCQVSAQRNKLIKKTEGVDCCQCFTMACGDMFLCGWCLMYNVAQQRMDMKILGINEGYISAWCKTWCCLACSVCQTHREMSIRHHFPGGCCVKEPYQKAGVEAPRPMLMTMEAGMGMVPLVYPQPMLAQPMMMQQPGMHAQPMMMQQQPGGVYGQPMMMQGQPMMMQQGQYMQAPPGQPGGYPQGYVPPPPAGYAPPQPQKDADGL</sequence>
<feature type="compositionally biased region" description="Pro residues" evidence="1">
    <location>
        <begin position="222"/>
        <end position="235"/>
    </location>
</feature>
<protein>
    <recommendedName>
        <fullName evidence="4">Ama1 protein</fullName>
    </recommendedName>
</protein>
<dbReference type="VEuPathDB" id="TriTrypDB:BSAL_39190"/>
<reference evidence="3" key="1">
    <citation type="submission" date="2015-09" db="EMBL/GenBank/DDBJ databases">
        <authorList>
            <consortium name="Pathogen Informatics"/>
        </authorList>
    </citation>
    <scope>NUCLEOTIDE SEQUENCE [LARGE SCALE GENOMIC DNA]</scope>
    <source>
        <strain evidence="3">Lake Konstanz</strain>
    </source>
</reference>
<evidence type="ECO:0000313" key="2">
    <source>
        <dbReference type="EMBL" id="CUG92752.1"/>
    </source>
</evidence>
<feature type="region of interest" description="Disordered" evidence="1">
    <location>
        <begin position="206"/>
        <end position="242"/>
    </location>
</feature>
<accession>A0A0S4JRC5</accession>
<evidence type="ECO:0000313" key="3">
    <source>
        <dbReference type="Proteomes" id="UP000051952"/>
    </source>
</evidence>